<dbReference type="Proteomes" id="UP000076858">
    <property type="component" value="Unassembled WGS sequence"/>
</dbReference>
<protein>
    <submittedName>
        <fullName evidence="2">Putative Sulfotransferase family cytosolic 1B member</fullName>
    </submittedName>
</protein>
<comment type="caution">
    <text evidence="2">The sequence shown here is derived from an EMBL/GenBank/DDBJ whole genome shotgun (WGS) entry which is preliminary data.</text>
</comment>
<accession>A0A164ZD27</accession>
<gene>
    <name evidence="2" type="ORF">APZ42_018084</name>
</gene>
<dbReference type="InterPro" id="IPR027417">
    <property type="entry name" value="P-loop_NTPase"/>
</dbReference>
<dbReference type="SUPFAM" id="SSF52540">
    <property type="entry name" value="P-loop containing nucleoside triphosphate hydrolases"/>
    <property type="match status" value="1"/>
</dbReference>
<keyword evidence="2" id="KW-0808">Transferase</keyword>
<sequence>MKMPSYSGDFETFVNYFMNDHLEFLPYFPHILDAWAKRTHPNLLFLFYEDMKKLKKWHNFWISRRAKLKWLYFWNI</sequence>
<name>A0A164ZD27_9CRUS</name>
<proteinExistence type="predicted"/>
<organism evidence="2 3">
    <name type="scientific">Daphnia magna</name>
    <dbReference type="NCBI Taxonomy" id="35525"/>
    <lineage>
        <taxon>Eukaryota</taxon>
        <taxon>Metazoa</taxon>
        <taxon>Ecdysozoa</taxon>
        <taxon>Arthropoda</taxon>
        <taxon>Crustacea</taxon>
        <taxon>Branchiopoda</taxon>
        <taxon>Diplostraca</taxon>
        <taxon>Cladocera</taxon>
        <taxon>Anomopoda</taxon>
        <taxon>Daphniidae</taxon>
        <taxon>Daphnia</taxon>
    </lineage>
</organism>
<evidence type="ECO:0000313" key="2">
    <source>
        <dbReference type="EMBL" id="KZS16218.1"/>
    </source>
</evidence>
<dbReference type="InterPro" id="IPR000863">
    <property type="entry name" value="Sulfotransferase_dom"/>
</dbReference>
<dbReference type="EMBL" id="LRGB01000742">
    <property type="protein sequence ID" value="KZS16218.1"/>
    <property type="molecule type" value="Genomic_DNA"/>
</dbReference>
<evidence type="ECO:0000259" key="1">
    <source>
        <dbReference type="Pfam" id="PF00685"/>
    </source>
</evidence>
<reference evidence="2 3" key="1">
    <citation type="submission" date="2016-03" db="EMBL/GenBank/DDBJ databases">
        <title>EvidentialGene: Evidence-directed Construction of Genes on Genomes.</title>
        <authorList>
            <person name="Gilbert D.G."/>
            <person name="Choi J.-H."/>
            <person name="Mockaitis K."/>
            <person name="Colbourne J."/>
            <person name="Pfrender M."/>
        </authorList>
    </citation>
    <scope>NUCLEOTIDE SEQUENCE [LARGE SCALE GENOMIC DNA]</scope>
    <source>
        <strain evidence="2 3">Xinb3</strain>
        <tissue evidence="2">Complete organism</tissue>
    </source>
</reference>
<keyword evidence="3" id="KW-1185">Reference proteome</keyword>
<dbReference type="AlphaFoldDB" id="A0A164ZD27"/>
<dbReference type="Pfam" id="PF00685">
    <property type="entry name" value="Sulfotransfer_1"/>
    <property type="match status" value="1"/>
</dbReference>
<evidence type="ECO:0000313" key="3">
    <source>
        <dbReference type="Proteomes" id="UP000076858"/>
    </source>
</evidence>
<dbReference type="Gene3D" id="3.40.50.300">
    <property type="entry name" value="P-loop containing nucleotide triphosphate hydrolases"/>
    <property type="match status" value="1"/>
</dbReference>
<feature type="domain" description="Sulfotransferase" evidence="1">
    <location>
        <begin position="3"/>
        <end position="53"/>
    </location>
</feature>
<dbReference type="GO" id="GO:0008146">
    <property type="term" value="F:sulfotransferase activity"/>
    <property type="evidence" value="ECO:0007669"/>
    <property type="project" value="InterPro"/>
</dbReference>